<proteinExistence type="predicted"/>
<gene>
    <name evidence="1" type="ORF">CABS02_08561</name>
</gene>
<dbReference type="EMBL" id="SDAQ01000052">
    <property type="protein sequence ID" value="KAI3547749.1"/>
    <property type="molecule type" value="Genomic_DNA"/>
</dbReference>
<keyword evidence="2" id="KW-1185">Reference proteome</keyword>
<dbReference type="OrthoDB" id="10530762at2759"/>
<name>A0A9P9XDM7_9PEZI</name>
<comment type="caution">
    <text evidence="1">The sequence shown here is derived from an EMBL/GenBank/DDBJ whole genome shotgun (WGS) entry which is preliminary data.</text>
</comment>
<dbReference type="Proteomes" id="UP001056436">
    <property type="component" value="Unassembled WGS sequence"/>
</dbReference>
<dbReference type="AlphaFoldDB" id="A0A9P9XDM7"/>
<organism evidence="1 2">
    <name type="scientific">Colletotrichum abscissum</name>
    <dbReference type="NCBI Taxonomy" id="1671311"/>
    <lineage>
        <taxon>Eukaryota</taxon>
        <taxon>Fungi</taxon>
        <taxon>Dikarya</taxon>
        <taxon>Ascomycota</taxon>
        <taxon>Pezizomycotina</taxon>
        <taxon>Sordariomycetes</taxon>
        <taxon>Hypocreomycetidae</taxon>
        <taxon>Glomerellales</taxon>
        <taxon>Glomerellaceae</taxon>
        <taxon>Colletotrichum</taxon>
        <taxon>Colletotrichum acutatum species complex</taxon>
    </lineage>
</organism>
<accession>A0A9P9XDM7</accession>
<reference evidence="1" key="1">
    <citation type="submission" date="2019-01" db="EMBL/GenBank/DDBJ databases">
        <title>Colletotrichum abscissum LGMF1257.</title>
        <authorList>
            <person name="Baroncelli R."/>
        </authorList>
    </citation>
    <scope>NUCLEOTIDE SEQUENCE</scope>
    <source>
        <strain evidence="1">Ca142</strain>
    </source>
</reference>
<evidence type="ECO:0000313" key="2">
    <source>
        <dbReference type="Proteomes" id="UP001056436"/>
    </source>
</evidence>
<evidence type="ECO:0000313" key="1">
    <source>
        <dbReference type="EMBL" id="KAI3547749.1"/>
    </source>
</evidence>
<sequence>MGIVANVSLLTMAEHATHEETHDSVTDGFLCTFCSSPYLEARDWRLCEKSHSEQRIQDLNGIYWVCSLSDRDNDSRRCNTSFKVTQRFEFAQHLTMMHGVGTSWSEVLSVQRDNCFPIHADGFWCGYCRKALKYDDPQIQEGLTLTGLDQPLRLDHIQKHIINGTRPRSWQWPRAGVTE</sequence>
<protein>
    <submittedName>
        <fullName evidence="1">Uncharacterized protein</fullName>
    </submittedName>
</protein>